<evidence type="ECO:0000256" key="9">
    <source>
        <dbReference type="ARBA" id="ARBA00022679"/>
    </source>
</evidence>
<evidence type="ECO:0000256" key="13">
    <source>
        <dbReference type="ARBA" id="ARBA00022842"/>
    </source>
</evidence>
<protein>
    <recommendedName>
        <fullName evidence="5">phosphoenolpyruvate--protein phosphotransferase</fullName>
        <ecNumber evidence="5">2.7.3.9</ecNumber>
    </recommendedName>
</protein>
<keyword evidence="13" id="KW-0460">Magnesium</keyword>
<dbReference type="PROSITE" id="PS51093">
    <property type="entry name" value="PTS_EIIA_TYPE_1"/>
    <property type="match status" value="1"/>
</dbReference>
<dbReference type="RefSeq" id="WP_270076505.1">
    <property type="nucleotide sequence ID" value="NZ_CP115174.1"/>
</dbReference>
<comment type="subcellular location">
    <subcellularLocation>
        <location evidence="3">Cytoplasm</location>
    </subcellularLocation>
</comment>
<dbReference type="Pfam" id="PF00391">
    <property type="entry name" value="PEP-utilizers"/>
    <property type="match status" value="1"/>
</dbReference>
<feature type="domain" description="HPr" evidence="15">
    <location>
        <begin position="168"/>
        <end position="256"/>
    </location>
</feature>
<dbReference type="CDD" id="cd00367">
    <property type="entry name" value="PTS-HPr_like"/>
    <property type="match status" value="1"/>
</dbReference>
<keyword evidence="9 16" id="KW-0808">Transferase</keyword>
<dbReference type="InterPro" id="IPR035895">
    <property type="entry name" value="HPr-like_sf"/>
</dbReference>
<comment type="similarity">
    <text evidence="4">Belongs to the PEP-utilizing enzyme family.</text>
</comment>
<proteinExistence type="inferred from homology"/>
<dbReference type="InterPro" id="IPR036637">
    <property type="entry name" value="Phosphohistidine_dom_sf"/>
</dbReference>
<dbReference type="InterPro" id="IPR006318">
    <property type="entry name" value="PTS_EI-like"/>
</dbReference>
<evidence type="ECO:0000256" key="12">
    <source>
        <dbReference type="ARBA" id="ARBA00022777"/>
    </source>
</evidence>
<keyword evidence="17" id="KW-1185">Reference proteome</keyword>
<dbReference type="PANTHER" id="PTHR46244">
    <property type="entry name" value="PHOSPHOENOLPYRUVATE-PROTEIN PHOSPHOTRANSFERASE"/>
    <property type="match status" value="1"/>
</dbReference>
<dbReference type="PRINTS" id="PR01736">
    <property type="entry name" value="PHPHTRNFRASE"/>
</dbReference>
<evidence type="ECO:0000256" key="2">
    <source>
        <dbReference type="ARBA" id="ARBA00001946"/>
    </source>
</evidence>
<dbReference type="InterPro" id="IPR015813">
    <property type="entry name" value="Pyrv/PenolPyrv_kinase-like_dom"/>
</dbReference>
<dbReference type="Gene3D" id="2.70.70.10">
    <property type="entry name" value="Glucose Permease (Domain IIA)"/>
    <property type="match status" value="1"/>
</dbReference>
<keyword evidence="11" id="KW-0479">Metal-binding</keyword>
<dbReference type="InterPro" id="IPR011055">
    <property type="entry name" value="Dup_hybrid_motif"/>
</dbReference>
<evidence type="ECO:0000256" key="1">
    <source>
        <dbReference type="ARBA" id="ARBA00000683"/>
    </source>
</evidence>
<sequence length="825" mass="84356">MSVPIAGPIASPLAGWLTSLDAVPDPVFAERMLGDGVAIDPIEGIVRAPVAGRIVTLHPARHAVTIESDAGAVLLIHVGLETVALGGEGFVAHVAEGDRVAAGDRLLSFDLDAVGRRAKSLITPIVLTNGEAFAIVPAGLDRMIAIGEPLFGLVRRDAAVQAITDGPVAERALVLPLRHGLHARPAARVAERARDFAARVTIVAADGRTASALSPVAMLALALPHGAPLQLHGQGEDAEPAVAAIAALIESGMGEGLAIAPVAAAPETETVAAPLPDRLHGVAAAPGMAAGPAWTPVRVRFDVAERGRGIEQEREALAEALHILRADTLPEEGALASIAEAHRAFLDDPELLTSAARGIAAGQSAGFAWRQAVGHFVGLLGGTGDARFAERIDDLRDLEARVLTVLTGTPATVAPPAGAILVADELLPSQLMALADSGLAGIATGGGGPTSHVAIIAAGLGWPMLAALGADVARIADGTMLLLDAGTATLTIDPPADTLATSRIAADRAAAFRAEAVARAHDPAATRDGARIEIFANLGSLEEARAAAQAGAEGCGLLRTEFLFLDRPSPPDEEEQVATYQAIADALGGRPLIVRTLDIGADKPAPYWPMPPEENPALGLRGLRLGLARPALLETQLRALARVTGDVKIMLPMVIEPAEVRRVRAMLAAIADAPPALGIMVETPAAAMLADALAVDADFFSIGSNDLSQYALAMDRGNPAVAARLDALHPAVLRLIAATVAGGATRDRWTGVCGGMAADPLAVPILIGLGITELSVPPSAVAETKARVRRTSLASARDLAQAALAADGAAAVRALARTYIEDIGA</sequence>
<accession>A0ABY7NKT8</accession>
<evidence type="ECO:0000256" key="7">
    <source>
        <dbReference type="ARBA" id="ARBA00022490"/>
    </source>
</evidence>
<dbReference type="InterPro" id="IPR040442">
    <property type="entry name" value="Pyrv_kinase-like_dom_sf"/>
</dbReference>
<evidence type="ECO:0000259" key="15">
    <source>
        <dbReference type="PROSITE" id="PS51350"/>
    </source>
</evidence>
<keyword evidence="12" id="KW-0418">Kinase</keyword>
<dbReference type="EMBL" id="CP115174">
    <property type="protein sequence ID" value="WBO21857.1"/>
    <property type="molecule type" value="Genomic_DNA"/>
</dbReference>
<evidence type="ECO:0000259" key="14">
    <source>
        <dbReference type="PROSITE" id="PS51093"/>
    </source>
</evidence>
<evidence type="ECO:0000256" key="10">
    <source>
        <dbReference type="ARBA" id="ARBA00022683"/>
    </source>
</evidence>
<dbReference type="Pfam" id="PF00381">
    <property type="entry name" value="PTS-HPr"/>
    <property type="match status" value="1"/>
</dbReference>
<dbReference type="InterPro" id="IPR008731">
    <property type="entry name" value="PTS_EIN"/>
</dbReference>
<keyword evidence="8" id="KW-0762">Sugar transport</keyword>
<dbReference type="SUPFAM" id="SSF51261">
    <property type="entry name" value="Duplicated hybrid motif"/>
    <property type="match status" value="1"/>
</dbReference>
<dbReference type="SUPFAM" id="SSF55594">
    <property type="entry name" value="HPr-like"/>
    <property type="match status" value="1"/>
</dbReference>
<dbReference type="InterPro" id="IPR001127">
    <property type="entry name" value="PTS_EIIA_1_perm"/>
</dbReference>
<evidence type="ECO:0000256" key="5">
    <source>
        <dbReference type="ARBA" id="ARBA00012232"/>
    </source>
</evidence>
<dbReference type="PROSITE" id="PS00742">
    <property type="entry name" value="PEP_ENZYMES_2"/>
    <property type="match status" value="1"/>
</dbReference>
<dbReference type="PROSITE" id="PS00371">
    <property type="entry name" value="PTS_EIIA_TYPE_1_HIS"/>
    <property type="match status" value="1"/>
</dbReference>
<evidence type="ECO:0000256" key="4">
    <source>
        <dbReference type="ARBA" id="ARBA00007837"/>
    </source>
</evidence>
<dbReference type="SUPFAM" id="SSF52009">
    <property type="entry name" value="Phosphohistidine domain"/>
    <property type="match status" value="1"/>
</dbReference>
<dbReference type="InterPro" id="IPR050499">
    <property type="entry name" value="PEP-utilizing_PTS_enzyme"/>
</dbReference>
<dbReference type="NCBIfam" id="TIGR00830">
    <property type="entry name" value="PTBA"/>
    <property type="match status" value="1"/>
</dbReference>
<dbReference type="Gene3D" id="3.20.20.60">
    <property type="entry name" value="Phosphoenolpyruvate-binding domains"/>
    <property type="match status" value="1"/>
</dbReference>
<dbReference type="InterPro" id="IPR000121">
    <property type="entry name" value="PEP_util_C"/>
</dbReference>
<dbReference type="PRINTS" id="PR00107">
    <property type="entry name" value="PHOSPHOCPHPR"/>
</dbReference>
<dbReference type="PROSITE" id="PS00369">
    <property type="entry name" value="PTS_HPR_HIS"/>
    <property type="match status" value="1"/>
</dbReference>
<keyword evidence="6" id="KW-0813">Transport</keyword>
<evidence type="ECO:0000256" key="8">
    <source>
        <dbReference type="ARBA" id="ARBA00022597"/>
    </source>
</evidence>
<dbReference type="InterPro" id="IPR001020">
    <property type="entry name" value="PTS_HPr_His_P_site"/>
</dbReference>
<organism evidence="16 17">
    <name type="scientific">Sphingomonas abietis</name>
    <dbReference type="NCBI Taxonomy" id="3012344"/>
    <lineage>
        <taxon>Bacteria</taxon>
        <taxon>Pseudomonadati</taxon>
        <taxon>Pseudomonadota</taxon>
        <taxon>Alphaproteobacteria</taxon>
        <taxon>Sphingomonadales</taxon>
        <taxon>Sphingomonadaceae</taxon>
        <taxon>Sphingomonas</taxon>
    </lineage>
</organism>
<feature type="domain" description="PTS EIIA type-1" evidence="14">
    <location>
        <begin position="25"/>
        <end position="129"/>
    </location>
</feature>
<keyword evidence="7" id="KW-0963">Cytoplasm</keyword>
<dbReference type="Proteomes" id="UP001210865">
    <property type="component" value="Chromosome"/>
</dbReference>
<dbReference type="Gene3D" id="3.30.1340.10">
    <property type="entry name" value="HPr-like"/>
    <property type="match status" value="1"/>
</dbReference>
<dbReference type="Gene3D" id="1.10.274.10">
    <property type="entry name" value="PtsI, HPr-binding domain"/>
    <property type="match status" value="1"/>
</dbReference>
<keyword evidence="10" id="KW-0598">Phosphotransferase system</keyword>
<dbReference type="Gene3D" id="3.50.30.10">
    <property type="entry name" value="Phosphohistidine domain"/>
    <property type="match status" value="1"/>
</dbReference>
<dbReference type="NCBIfam" id="TIGR01417">
    <property type="entry name" value="PTS_I_fam"/>
    <property type="match status" value="1"/>
</dbReference>
<dbReference type="Pfam" id="PF05524">
    <property type="entry name" value="PEP-utilisers_N"/>
    <property type="match status" value="1"/>
</dbReference>
<dbReference type="InterPro" id="IPR000032">
    <property type="entry name" value="HPr-like"/>
</dbReference>
<comment type="cofactor">
    <cofactor evidence="2">
        <name>Mg(2+)</name>
        <dbReference type="ChEBI" id="CHEBI:18420"/>
    </cofactor>
</comment>
<dbReference type="SUPFAM" id="SSF51621">
    <property type="entry name" value="Phosphoenolpyruvate/pyruvate domain"/>
    <property type="match status" value="1"/>
</dbReference>
<gene>
    <name evidence="16" type="primary">ptsP</name>
    <name evidence="16" type="ORF">PBT88_17070</name>
</gene>
<dbReference type="GO" id="GO:0008965">
    <property type="term" value="F:phosphoenolpyruvate-protein phosphotransferase activity"/>
    <property type="evidence" value="ECO:0007669"/>
    <property type="project" value="UniProtKB-EC"/>
</dbReference>
<dbReference type="SUPFAM" id="SSF47831">
    <property type="entry name" value="Enzyme I of the PEP:sugar phosphotransferase system HPr-binding (sub)domain"/>
    <property type="match status" value="1"/>
</dbReference>
<dbReference type="EC" id="2.7.3.9" evidence="5"/>
<evidence type="ECO:0000256" key="6">
    <source>
        <dbReference type="ARBA" id="ARBA00022448"/>
    </source>
</evidence>
<evidence type="ECO:0000256" key="11">
    <source>
        <dbReference type="ARBA" id="ARBA00022723"/>
    </source>
</evidence>
<evidence type="ECO:0000313" key="17">
    <source>
        <dbReference type="Proteomes" id="UP001210865"/>
    </source>
</evidence>
<dbReference type="PANTHER" id="PTHR46244:SF6">
    <property type="entry name" value="PHOSPHOENOLPYRUVATE-PROTEIN PHOSPHOTRANSFERASE"/>
    <property type="match status" value="1"/>
</dbReference>
<dbReference type="InterPro" id="IPR008279">
    <property type="entry name" value="PEP-util_enz_mobile_dom"/>
</dbReference>
<dbReference type="NCBIfam" id="TIGR01003">
    <property type="entry name" value="PTS_HPr_family"/>
    <property type="match status" value="1"/>
</dbReference>
<dbReference type="PROSITE" id="PS51350">
    <property type="entry name" value="PTS_HPR_DOM"/>
    <property type="match status" value="1"/>
</dbReference>
<evidence type="ECO:0000313" key="16">
    <source>
        <dbReference type="EMBL" id="WBO21857.1"/>
    </source>
</evidence>
<name>A0ABY7NKT8_9SPHN</name>
<dbReference type="Pfam" id="PF02896">
    <property type="entry name" value="PEP-utilizers_C"/>
    <property type="match status" value="1"/>
</dbReference>
<comment type="catalytic activity">
    <reaction evidence="1">
        <text>L-histidyl-[protein] + phosphoenolpyruvate = N(pros)-phospho-L-histidyl-[protein] + pyruvate</text>
        <dbReference type="Rhea" id="RHEA:23880"/>
        <dbReference type="Rhea" id="RHEA-COMP:9745"/>
        <dbReference type="Rhea" id="RHEA-COMP:9746"/>
        <dbReference type="ChEBI" id="CHEBI:15361"/>
        <dbReference type="ChEBI" id="CHEBI:29979"/>
        <dbReference type="ChEBI" id="CHEBI:58702"/>
        <dbReference type="ChEBI" id="CHEBI:64837"/>
        <dbReference type="EC" id="2.7.3.9"/>
    </reaction>
</comment>
<evidence type="ECO:0000256" key="3">
    <source>
        <dbReference type="ARBA" id="ARBA00004496"/>
    </source>
</evidence>
<dbReference type="InterPro" id="IPR036618">
    <property type="entry name" value="PtsI_HPr-bd_sf"/>
</dbReference>
<dbReference type="InterPro" id="IPR023151">
    <property type="entry name" value="PEP_util_CS"/>
</dbReference>
<reference evidence="16 17" key="1">
    <citation type="submission" date="2022-12" db="EMBL/GenBank/DDBJ databases">
        <title>Sphingomonas abieness sp. nov., an endophytic bacterium isolated from Abies koreana.</title>
        <authorList>
            <person name="Jiang L."/>
            <person name="Lee J."/>
        </authorList>
    </citation>
    <scope>NUCLEOTIDE SEQUENCE [LARGE SCALE GENOMIC DNA]</scope>
    <source>
        <strain evidence="17">PAMB 00755</strain>
    </source>
</reference>
<dbReference type="Pfam" id="PF00358">
    <property type="entry name" value="PTS_EIIA_1"/>
    <property type="match status" value="1"/>
</dbReference>